<protein>
    <submittedName>
        <fullName evidence="1">Uncharacterized protein</fullName>
    </submittedName>
</protein>
<dbReference type="Proteomes" id="UP000262939">
    <property type="component" value="Unassembled WGS sequence"/>
</dbReference>
<keyword evidence="2" id="KW-1185">Reference proteome</keyword>
<evidence type="ECO:0000313" key="2">
    <source>
        <dbReference type="Proteomes" id="UP000262939"/>
    </source>
</evidence>
<proteinExistence type="predicted"/>
<dbReference type="EMBL" id="QVTD01000010">
    <property type="protein sequence ID" value="RFU62347.1"/>
    <property type="molecule type" value="Genomic_DNA"/>
</dbReference>
<reference evidence="1 2" key="1">
    <citation type="submission" date="2018-08" db="EMBL/GenBank/DDBJ databases">
        <title>Bacillus chawlae sp. nov., Bacillus glennii sp. nov., and Bacillus saganii sp. nov. Isolated from the Vehicle Assembly Building at Kennedy Space Center where the Viking Spacecraft were Assembled.</title>
        <authorList>
            <person name="Seuylemezian A."/>
            <person name="Vaishampayan P."/>
        </authorList>
    </citation>
    <scope>NUCLEOTIDE SEQUENCE [LARGE SCALE GENOMIC DNA]</scope>
    <source>
        <strain evidence="1 2">V44-8</strain>
    </source>
</reference>
<sequence length="62" mass="7009">MKLSGNIRILKKNRNWTQNYMALAVMKILRNITRKLLISGESVSIILNILQNGELVAVLSVD</sequence>
<gene>
    <name evidence="1" type="ORF">D0466_14300</name>
</gene>
<accession>A0A372L9U8</accession>
<organism evidence="1 2">
    <name type="scientific">Peribacillus glennii</name>
    <dbReference type="NCBI Taxonomy" id="2303991"/>
    <lineage>
        <taxon>Bacteria</taxon>
        <taxon>Bacillati</taxon>
        <taxon>Bacillota</taxon>
        <taxon>Bacilli</taxon>
        <taxon>Bacillales</taxon>
        <taxon>Bacillaceae</taxon>
        <taxon>Peribacillus</taxon>
    </lineage>
</organism>
<comment type="caution">
    <text evidence="1">The sequence shown here is derived from an EMBL/GenBank/DDBJ whole genome shotgun (WGS) entry which is preliminary data.</text>
</comment>
<name>A0A372L9U8_9BACI</name>
<evidence type="ECO:0000313" key="1">
    <source>
        <dbReference type="EMBL" id="RFU62347.1"/>
    </source>
</evidence>
<dbReference type="AlphaFoldDB" id="A0A372L9U8"/>